<gene>
    <name evidence="2" type="ORF">DB31_5236</name>
</gene>
<feature type="chain" id="PRO_5001799897" evidence="1">
    <location>
        <begin position="26"/>
        <end position="359"/>
    </location>
</feature>
<dbReference type="PATRIC" id="fig|394096.3.peg.1718"/>
<proteinExistence type="predicted"/>
<protein>
    <submittedName>
        <fullName evidence="2">Uncharacterized protein</fullName>
    </submittedName>
</protein>
<dbReference type="EMBL" id="JMCB01000003">
    <property type="protein sequence ID" value="KFE70194.1"/>
    <property type="molecule type" value="Genomic_DNA"/>
</dbReference>
<dbReference type="AlphaFoldDB" id="A0A085WR81"/>
<keyword evidence="3" id="KW-1185">Reference proteome</keyword>
<evidence type="ECO:0000256" key="1">
    <source>
        <dbReference type="SAM" id="SignalP"/>
    </source>
</evidence>
<evidence type="ECO:0000313" key="3">
    <source>
        <dbReference type="Proteomes" id="UP000028725"/>
    </source>
</evidence>
<comment type="caution">
    <text evidence="2">The sequence shown here is derived from an EMBL/GenBank/DDBJ whole genome shotgun (WGS) entry which is preliminary data.</text>
</comment>
<sequence length="359" mass="37511">MSNAVKTFRNAALVAAAMTAPVAFAGSSGTGDAACGSTAAGWSAPNGALVLSRGGGGGPVAAVLDAVGEYRTHSMFSHGPGGDVTHETMYTPGTNGWPTYCSTPLKAGELTSGYPGAGRINQGAIYQYLYGGSGSLQYLGYQRSRNSAGYNTNGESVSNWLLSSMPTVAATSKQNGGVTLQRYLGPNGAPLNYVLYQYRDLESVNYGGAGWNNGMVCSTMLAHAQYKAGLGVVDAYTYDHGKLQTAGNSLYNSVQNECNTGLGFWSSVGSTITCFENICDDAGRQVRNCMAAGRCDTDDANVWNNISNNGATVSRSISPDRLGGWSGHPYTGTGVSVWAYDTTNTIQWNSGGNVYGCWF</sequence>
<keyword evidence="1" id="KW-0732">Signal</keyword>
<dbReference type="STRING" id="394096.DB31_5236"/>
<organism evidence="2 3">
    <name type="scientific">Hyalangium minutum</name>
    <dbReference type="NCBI Taxonomy" id="394096"/>
    <lineage>
        <taxon>Bacteria</taxon>
        <taxon>Pseudomonadati</taxon>
        <taxon>Myxococcota</taxon>
        <taxon>Myxococcia</taxon>
        <taxon>Myxococcales</taxon>
        <taxon>Cystobacterineae</taxon>
        <taxon>Archangiaceae</taxon>
        <taxon>Hyalangium</taxon>
    </lineage>
</organism>
<dbReference type="RefSeq" id="WP_044184960.1">
    <property type="nucleotide sequence ID" value="NZ_JMCB01000003.1"/>
</dbReference>
<reference evidence="2 3" key="1">
    <citation type="submission" date="2014-04" db="EMBL/GenBank/DDBJ databases">
        <title>Genome assembly of Hyalangium minutum DSM 14724.</title>
        <authorList>
            <person name="Sharma G."/>
            <person name="Subramanian S."/>
        </authorList>
    </citation>
    <scope>NUCLEOTIDE SEQUENCE [LARGE SCALE GENOMIC DNA]</scope>
    <source>
        <strain evidence="2 3">DSM 14724</strain>
    </source>
</reference>
<accession>A0A085WR81</accession>
<name>A0A085WR81_9BACT</name>
<evidence type="ECO:0000313" key="2">
    <source>
        <dbReference type="EMBL" id="KFE70194.1"/>
    </source>
</evidence>
<dbReference type="Proteomes" id="UP000028725">
    <property type="component" value="Unassembled WGS sequence"/>
</dbReference>
<feature type="signal peptide" evidence="1">
    <location>
        <begin position="1"/>
        <end position="25"/>
    </location>
</feature>